<sequence length="90" mass="9498">MTQSRRVQGPPRREGRPTAHDSGPGSRAGAPAGPRRNFGTPDLFVWFPVVGILLAAGLVATIGASVLLGVVLVLVAIVLVVFESWANRNR</sequence>
<comment type="caution">
    <text evidence="3">The sequence shown here is derived from an EMBL/GenBank/DDBJ whole genome shotgun (WGS) entry which is preliminary data.</text>
</comment>
<dbReference type="AlphaFoldDB" id="A0A7K0DMI6"/>
<keyword evidence="4" id="KW-1185">Reference proteome</keyword>
<evidence type="ECO:0000256" key="1">
    <source>
        <dbReference type="SAM" id="MobiDB-lite"/>
    </source>
</evidence>
<organism evidence="3 4">
    <name type="scientific">Nocardia aurantia</name>
    <dbReference type="NCBI Taxonomy" id="2585199"/>
    <lineage>
        <taxon>Bacteria</taxon>
        <taxon>Bacillati</taxon>
        <taxon>Actinomycetota</taxon>
        <taxon>Actinomycetes</taxon>
        <taxon>Mycobacteriales</taxon>
        <taxon>Nocardiaceae</taxon>
        <taxon>Nocardia</taxon>
    </lineage>
</organism>
<keyword evidence="2" id="KW-0812">Transmembrane</keyword>
<accession>A0A7K0DMI6</accession>
<protein>
    <submittedName>
        <fullName evidence="3">Uncharacterized protein</fullName>
    </submittedName>
</protein>
<feature type="compositionally biased region" description="Low complexity" evidence="1">
    <location>
        <begin position="22"/>
        <end position="36"/>
    </location>
</feature>
<proteinExistence type="predicted"/>
<dbReference type="EMBL" id="WEGI01000004">
    <property type="protein sequence ID" value="MQY26532.1"/>
    <property type="molecule type" value="Genomic_DNA"/>
</dbReference>
<evidence type="ECO:0000256" key="2">
    <source>
        <dbReference type="SAM" id="Phobius"/>
    </source>
</evidence>
<keyword evidence="2" id="KW-0472">Membrane</keyword>
<name>A0A7K0DMI6_9NOCA</name>
<evidence type="ECO:0000313" key="4">
    <source>
        <dbReference type="Proteomes" id="UP000431401"/>
    </source>
</evidence>
<dbReference type="RefSeq" id="WP_153340842.1">
    <property type="nucleotide sequence ID" value="NZ_WEGI01000004.1"/>
</dbReference>
<gene>
    <name evidence="3" type="ORF">NRB56_21030</name>
</gene>
<dbReference type="Proteomes" id="UP000431401">
    <property type="component" value="Unassembled WGS sequence"/>
</dbReference>
<feature type="transmembrane region" description="Helical" evidence="2">
    <location>
        <begin position="66"/>
        <end position="86"/>
    </location>
</feature>
<evidence type="ECO:0000313" key="3">
    <source>
        <dbReference type="EMBL" id="MQY26532.1"/>
    </source>
</evidence>
<keyword evidence="2" id="KW-1133">Transmembrane helix</keyword>
<reference evidence="3 4" key="1">
    <citation type="submission" date="2019-10" db="EMBL/GenBank/DDBJ databases">
        <title>Nocardia macrotermitis sp. nov. and Nocardia aurantia sp. nov., isolated from the gut of fungus growing-termite Macrotermes natalensis.</title>
        <authorList>
            <person name="Benndorf R."/>
            <person name="Schwitalla J."/>
            <person name="Martin K."/>
            <person name="De Beer W."/>
            <person name="Kaster A.-K."/>
            <person name="Vollmers J."/>
            <person name="Poulsen M."/>
            <person name="Beemelmanns C."/>
        </authorList>
    </citation>
    <scope>NUCLEOTIDE SEQUENCE [LARGE SCALE GENOMIC DNA]</scope>
    <source>
        <strain evidence="3 4">RB56</strain>
    </source>
</reference>
<feature type="region of interest" description="Disordered" evidence="1">
    <location>
        <begin position="1"/>
        <end position="36"/>
    </location>
</feature>
<feature type="transmembrane region" description="Helical" evidence="2">
    <location>
        <begin position="43"/>
        <end position="60"/>
    </location>
</feature>